<protein>
    <submittedName>
        <fullName evidence="1">Uncharacterized protein</fullName>
    </submittedName>
</protein>
<sequence length="112" mass="11616">MLRQVLGLLAPAIGGVYRVRHILNRAFRHVQVGLARFILGDDLGAVDIAVDVGKFGIARGIGTTDFYIALAEGAAVDLLAVEAAVTAFDVPSGAVVQAVAGFVVAWQAGNDE</sequence>
<name>A0A7U3K5T9_9GAMM</name>
<accession>A0A7U3K5T9</accession>
<dbReference type="KEGG" id="hbh:E4T21_21520"/>
<gene>
    <name evidence="1" type="ORF">E4T21_21520</name>
</gene>
<dbReference type="AlphaFoldDB" id="A0A7U3K5T9"/>
<dbReference type="RefSeq" id="WP_187775156.1">
    <property type="nucleotide sequence ID" value="NZ_CP038437.2"/>
</dbReference>
<organism evidence="1 2">
    <name type="scientific">Halomonas binhaiensis</name>
    <dbReference type="NCBI Taxonomy" id="2562282"/>
    <lineage>
        <taxon>Bacteria</taxon>
        <taxon>Pseudomonadati</taxon>
        <taxon>Pseudomonadota</taxon>
        <taxon>Gammaproteobacteria</taxon>
        <taxon>Oceanospirillales</taxon>
        <taxon>Halomonadaceae</taxon>
        <taxon>Halomonas</taxon>
    </lineage>
</organism>
<evidence type="ECO:0000313" key="2">
    <source>
        <dbReference type="Proteomes" id="UP000324285"/>
    </source>
</evidence>
<evidence type="ECO:0000313" key="1">
    <source>
        <dbReference type="EMBL" id="QRG26814.1"/>
    </source>
</evidence>
<reference evidence="1" key="1">
    <citation type="submission" date="2021-02" db="EMBL/GenBank/DDBJ databases">
        <title>Strain Y2R2, a novel species of the genus Halomonas.</title>
        <authorList>
            <person name="Huang H."/>
        </authorList>
    </citation>
    <scope>NUCLEOTIDE SEQUENCE</scope>
    <source>
        <strain evidence="1">Y2R2</strain>
    </source>
</reference>
<keyword evidence="2" id="KW-1185">Reference proteome</keyword>
<proteinExistence type="predicted"/>
<dbReference type="Proteomes" id="UP000324285">
    <property type="component" value="Chromosome"/>
</dbReference>
<dbReference type="EMBL" id="CP038437">
    <property type="protein sequence ID" value="QRG26814.1"/>
    <property type="molecule type" value="Genomic_DNA"/>
</dbReference>